<feature type="compositionally biased region" description="Polar residues" evidence="2">
    <location>
        <begin position="152"/>
        <end position="170"/>
    </location>
</feature>
<organism evidence="3 4">
    <name type="scientific">Ridgeia piscesae</name>
    <name type="common">Tubeworm</name>
    <dbReference type="NCBI Taxonomy" id="27915"/>
    <lineage>
        <taxon>Eukaryota</taxon>
        <taxon>Metazoa</taxon>
        <taxon>Spiralia</taxon>
        <taxon>Lophotrochozoa</taxon>
        <taxon>Annelida</taxon>
        <taxon>Polychaeta</taxon>
        <taxon>Sedentaria</taxon>
        <taxon>Canalipalpata</taxon>
        <taxon>Sabellida</taxon>
        <taxon>Siboglinidae</taxon>
        <taxon>Ridgeia</taxon>
    </lineage>
</organism>
<evidence type="ECO:0000313" key="4">
    <source>
        <dbReference type="Proteomes" id="UP001209878"/>
    </source>
</evidence>
<keyword evidence="1" id="KW-0175">Coiled coil</keyword>
<feature type="compositionally biased region" description="Polar residues" evidence="2">
    <location>
        <begin position="131"/>
        <end position="142"/>
    </location>
</feature>
<dbReference type="AlphaFoldDB" id="A0AAD9NM85"/>
<name>A0AAD9NM85_RIDPI</name>
<feature type="coiled-coil region" evidence="1">
    <location>
        <begin position="31"/>
        <end position="58"/>
    </location>
</feature>
<keyword evidence="4" id="KW-1185">Reference proteome</keyword>
<proteinExistence type="predicted"/>
<dbReference type="Proteomes" id="UP001209878">
    <property type="component" value="Unassembled WGS sequence"/>
</dbReference>
<dbReference type="EMBL" id="JAODUO010000729">
    <property type="protein sequence ID" value="KAK2175447.1"/>
    <property type="molecule type" value="Genomic_DNA"/>
</dbReference>
<reference evidence="3" key="1">
    <citation type="journal article" date="2023" name="Mol. Biol. Evol.">
        <title>Third-Generation Sequencing Reveals the Adaptive Role of the Epigenome in Three Deep-Sea Polychaetes.</title>
        <authorList>
            <person name="Perez M."/>
            <person name="Aroh O."/>
            <person name="Sun Y."/>
            <person name="Lan Y."/>
            <person name="Juniper S.K."/>
            <person name="Young C.R."/>
            <person name="Angers B."/>
            <person name="Qian P.Y."/>
        </authorList>
    </citation>
    <scope>NUCLEOTIDE SEQUENCE</scope>
    <source>
        <strain evidence="3">R07B-5</strain>
    </source>
</reference>
<gene>
    <name evidence="3" type="ORF">NP493_730g00000</name>
</gene>
<evidence type="ECO:0000256" key="2">
    <source>
        <dbReference type="SAM" id="MobiDB-lite"/>
    </source>
</evidence>
<feature type="compositionally biased region" description="Basic and acidic residues" evidence="2">
    <location>
        <begin position="176"/>
        <end position="196"/>
    </location>
</feature>
<feature type="region of interest" description="Disordered" evidence="2">
    <location>
        <begin position="84"/>
        <end position="239"/>
    </location>
</feature>
<accession>A0AAD9NM85</accession>
<comment type="caution">
    <text evidence="3">The sequence shown here is derived from an EMBL/GenBank/DDBJ whole genome shotgun (WGS) entry which is preliminary data.</text>
</comment>
<evidence type="ECO:0000313" key="3">
    <source>
        <dbReference type="EMBL" id="KAK2175447.1"/>
    </source>
</evidence>
<protein>
    <submittedName>
        <fullName evidence="3">Uncharacterized protein</fullName>
    </submittedName>
</protein>
<evidence type="ECO:0000256" key="1">
    <source>
        <dbReference type="SAM" id="Coils"/>
    </source>
</evidence>
<sequence>MFLQKYFGTSGVTRLILQKKRQQDQDQDQLVAGLRRELRSKDRQIENLEEQLRHSTLIKIKKLRRDASKVELLKVENRRLHNQLHAPGSSVLETGGDDSTDSSTSAGPDNTEPSWVKTYTPIADSIHSHPDTNTQDLTSVTVEDSRHVPQTREVTTPRSLQSDTNRSVTDISAEFENARRQLKSDKPTESKPESTETHNNNHRSTSQDDTWDTTRKTGRMSPVLSKGIPSDSLSMTGTRTRASRLRNTGDDFNPTPGTLEVIVIPLQEHCRNTENDFNPTPGTLKKIVNPTPGTLEVIVNPTPGTLEVIVNPTPGTLKGDCQSHSRNTEMIVNPTPGTLEVIVNPTPGTLEVIVNPTPGTLEVIVNPTPGTLKMISIPLQEH</sequence>